<dbReference type="Proteomes" id="UP000030653">
    <property type="component" value="Unassembled WGS sequence"/>
</dbReference>
<organism evidence="1 2">
    <name type="scientific">Dacryopinax primogenitus (strain DJM 731)</name>
    <name type="common">Brown rot fungus</name>
    <dbReference type="NCBI Taxonomy" id="1858805"/>
    <lineage>
        <taxon>Eukaryota</taxon>
        <taxon>Fungi</taxon>
        <taxon>Dikarya</taxon>
        <taxon>Basidiomycota</taxon>
        <taxon>Agaricomycotina</taxon>
        <taxon>Dacrymycetes</taxon>
        <taxon>Dacrymycetales</taxon>
        <taxon>Dacrymycetaceae</taxon>
        <taxon>Dacryopinax</taxon>
    </lineage>
</organism>
<evidence type="ECO:0000313" key="2">
    <source>
        <dbReference type="Proteomes" id="UP000030653"/>
    </source>
</evidence>
<protein>
    <submittedName>
        <fullName evidence="1">Uncharacterized protein</fullName>
    </submittedName>
</protein>
<dbReference type="RefSeq" id="XP_040626617.1">
    <property type="nucleotide sequence ID" value="XM_040773372.1"/>
</dbReference>
<accession>M5FVU3</accession>
<sequence length="86" mass="9454">MEAITRKTFFPTGDWLPRTVDAHLTFKPCEPQECNKCATLREFDGLISLDSFRCGRSGVSSPVGCGIEPTHGPVLQCFCARCTSVE</sequence>
<dbReference type="GeneID" id="63688434"/>
<proteinExistence type="predicted"/>
<evidence type="ECO:0000313" key="1">
    <source>
        <dbReference type="EMBL" id="EJT99719.1"/>
    </source>
</evidence>
<gene>
    <name evidence="1" type="ORF">DACRYDRAFT_23750</name>
</gene>
<dbReference type="AlphaFoldDB" id="M5FVU3"/>
<name>M5FVU3_DACPD</name>
<keyword evidence="2" id="KW-1185">Reference proteome</keyword>
<dbReference type="EMBL" id="JH795869">
    <property type="protein sequence ID" value="EJT99719.1"/>
    <property type="molecule type" value="Genomic_DNA"/>
</dbReference>
<dbReference type="HOGENOM" id="CLU_2497857_0_0_1"/>
<reference evidence="1 2" key="1">
    <citation type="journal article" date="2012" name="Science">
        <title>The Paleozoic origin of enzymatic lignin decomposition reconstructed from 31 fungal genomes.</title>
        <authorList>
            <person name="Floudas D."/>
            <person name="Binder M."/>
            <person name="Riley R."/>
            <person name="Barry K."/>
            <person name="Blanchette R.A."/>
            <person name="Henrissat B."/>
            <person name="Martinez A.T."/>
            <person name="Otillar R."/>
            <person name="Spatafora J.W."/>
            <person name="Yadav J.S."/>
            <person name="Aerts A."/>
            <person name="Benoit I."/>
            <person name="Boyd A."/>
            <person name="Carlson A."/>
            <person name="Copeland A."/>
            <person name="Coutinho P.M."/>
            <person name="de Vries R.P."/>
            <person name="Ferreira P."/>
            <person name="Findley K."/>
            <person name="Foster B."/>
            <person name="Gaskell J."/>
            <person name="Glotzer D."/>
            <person name="Gorecki P."/>
            <person name="Heitman J."/>
            <person name="Hesse C."/>
            <person name="Hori C."/>
            <person name="Igarashi K."/>
            <person name="Jurgens J.A."/>
            <person name="Kallen N."/>
            <person name="Kersten P."/>
            <person name="Kohler A."/>
            <person name="Kuees U."/>
            <person name="Kumar T.K.A."/>
            <person name="Kuo A."/>
            <person name="LaButti K."/>
            <person name="Larrondo L.F."/>
            <person name="Lindquist E."/>
            <person name="Ling A."/>
            <person name="Lombard V."/>
            <person name="Lucas S."/>
            <person name="Lundell T."/>
            <person name="Martin R."/>
            <person name="McLaughlin D.J."/>
            <person name="Morgenstern I."/>
            <person name="Morin E."/>
            <person name="Murat C."/>
            <person name="Nagy L.G."/>
            <person name="Nolan M."/>
            <person name="Ohm R.A."/>
            <person name="Patyshakuliyeva A."/>
            <person name="Rokas A."/>
            <person name="Ruiz-Duenas F.J."/>
            <person name="Sabat G."/>
            <person name="Salamov A."/>
            <person name="Samejima M."/>
            <person name="Schmutz J."/>
            <person name="Slot J.C."/>
            <person name="St John F."/>
            <person name="Stenlid J."/>
            <person name="Sun H."/>
            <person name="Sun S."/>
            <person name="Syed K."/>
            <person name="Tsang A."/>
            <person name="Wiebenga A."/>
            <person name="Young D."/>
            <person name="Pisabarro A."/>
            <person name="Eastwood D.C."/>
            <person name="Martin F."/>
            <person name="Cullen D."/>
            <person name="Grigoriev I.V."/>
            <person name="Hibbett D.S."/>
        </authorList>
    </citation>
    <scope>NUCLEOTIDE SEQUENCE [LARGE SCALE GENOMIC DNA]</scope>
    <source>
        <strain evidence="1 2">DJM-731 SS1</strain>
    </source>
</reference>